<accession>C7YUQ4</accession>
<evidence type="ECO:0000313" key="1">
    <source>
        <dbReference type="EMBL" id="EEU44845.1"/>
    </source>
</evidence>
<dbReference type="HOGENOM" id="CLU_692781_0_0_1"/>
<evidence type="ECO:0000313" key="2">
    <source>
        <dbReference type="Proteomes" id="UP000005206"/>
    </source>
</evidence>
<dbReference type="Proteomes" id="UP000005206">
    <property type="component" value="Chromosome 9"/>
</dbReference>
<organism evidence="1 2">
    <name type="scientific">Fusarium vanettenii (strain ATCC MYA-4622 / CBS 123669 / FGSC 9596 / NRRL 45880 / 77-13-4)</name>
    <name type="common">Fusarium solani subsp. pisi</name>
    <dbReference type="NCBI Taxonomy" id="660122"/>
    <lineage>
        <taxon>Eukaryota</taxon>
        <taxon>Fungi</taxon>
        <taxon>Dikarya</taxon>
        <taxon>Ascomycota</taxon>
        <taxon>Pezizomycotina</taxon>
        <taxon>Sordariomycetes</taxon>
        <taxon>Hypocreomycetidae</taxon>
        <taxon>Hypocreales</taxon>
        <taxon>Nectriaceae</taxon>
        <taxon>Fusarium</taxon>
        <taxon>Fusarium solani species complex</taxon>
        <taxon>Fusarium vanettenii</taxon>
    </lineage>
</organism>
<dbReference type="EMBL" id="GG698900">
    <property type="protein sequence ID" value="EEU44845.1"/>
    <property type="molecule type" value="Genomic_DNA"/>
</dbReference>
<protein>
    <submittedName>
        <fullName evidence="1">Uncharacterized protein</fullName>
    </submittedName>
</protein>
<dbReference type="InParanoid" id="C7YUQ4"/>
<proteinExistence type="predicted"/>
<dbReference type="GeneID" id="9674950"/>
<dbReference type="AlphaFoldDB" id="C7YUQ4"/>
<dbReference type="OrthoDB" id="5100076at2759"/>
<keyword evidence="2" id="KW-1185">Reference proteome</keyword>
<dbReference type="VEuPathDB" id="FungiDB:NECHADRAFT_85002"/>
<sequence>MPSDTSTIPSFQASTPTSVGRLSSLQASFGSKSKEEILDQAHGHIKVLEVHLDKANRLAAIMKRIKDHCGLGLPFGKEPMLEAPSDFILKLNLSVDECLFGDRAVDLAFAKSADDGIAEAYECMKKGISTFNKFILDKQEAFPTELQNEIEIARSQLIDHPGDAQHADVPPLMASYDTSTDDEIRDKARGVIRVLEDLLCRAKTVALSSLPRLGTFIDDERLDIVICHLLDNGGHLALLRGYVDKLVHTKTAMTSFMASKFDRATSRLASYIKARISTLEKFAAPGDACPSGVGEEQSWDLAGLIKQCREDAKTDRPLIEMMLDYKTFVEVMSRLMASSILTGKVDEDLENNDGVLVDSLGRDFVGKVLKAVNDLVKADMSRLKHRSTSQGWILSEFV</sequence>
<dbReference type="KEGG" id="nhe:NECHADRAFT_85002"/>
<dbReference type="RefSeq" id="XP_003050558.1">
    <property type="nucleotide sequence ID" value="XM_003050512.1"/>
</dbReference>
<gene>
    <name evidence="1" type="ORF">NECHADRAFT_85002</name>
</gene>
<reference evidence="1 2" key="1">
    <citation type="journal article" date="2009" name="PLoS Genet.">
        <title>The genome of Nectria haematococca: contribution of supernumerary chromosomes to gene expansion.</title>
        <authorList>
            <person name="Coleman J.J."/>
            <person name="Rounsley S.D."/>
            <person name="Rodriguez-Carres M."/>
            <person name="Kuo A."/>
            <person name="Wasmann C.C."/>
            <person name="Grimwood J."/>
            <person name="Schmutz J."/>
            <person name="Taga M."/>
            <person name="White G.J."/>
            <person name="Zhou S."/>
            <person name="Schwartz D.C."/>
            <person name="Freitag M."/>
            <person name="Ma L.J."/>
            <person name="Danchin E.G."/>
            <person name="Henrissat B."/>
            <person name="Coutinho P.M."/>
            <person name="Nelson D.R."/>
            <person name="Straney D."/>
            <person name="Napoli C.A."/>
            <person name="Barker B.M."/>
            <person name="Gribskov M."/>
            <person name="Rep M."/>
            <person name="Kroken S."/>
            <person name="Molnar I."/>
            <person name="Rensing C."/>
            <person name="Kennell J.C."/>
            <person name="Zamora J."/>
            <person name="Farman M.L."/>
            <person name="Selker E.U."/>
            <person name="Salamov A."/>
            <person name="Shapiro H."/>
            <person name="Pangilinan J."/>
            <person name="Lindquist E."/>
            <person name="Lamers C."/>
            <person name="Grigoriev I.V."/>
            <person name="Geiser D.M."/>
            <person name="Covert S.F."/>
            <person name="Temporini E."/>
            <person name="Vanetten H.D."/>
        </authorList>
    </citation>
    <scope>NUCLEOTIDE SEQUENCE [LARGE SCALE GENOMIC DNA]</scope>
    <source>
        <strain evidence="2">ATCC MYA-4622 / CBS 123669 / FGSC 9596 / NRRL 45880 / 77-13-4</strain>
    </source>
</reference>
<name>C7YUQ4_FUSV7</name>